<comment type="caution">
    <text evidence="2">The sequence shown here is derived from an EMBL/GenBank/DDBJ whole genome shotgun (WGS) entry which is preliminary data.</text>
</comment>
<accession>A0ABR2GHY1</accession>
<proteinExistence type="predicted"/>
<evidence type="ECO:0000313" key="3">
    <source>
        <dbReference type="Proteomes" id="UP001472677"/>
    </source>
</evidence>
<keyword evidence="3" id="KW-1185">Reference proteome</keyword>
<feature type="compositionally biased region" description="Basic residues" evidence="1">
    <location>
        <begin position="117"/>
        <end position="126"/>
    </location>
</feature>
<feature type="region of interest" description="Disordered" evidence="1">
    <location>
        <begin position="88"/>
        <end position="145"/>
    </location>
</feature>
<evidence type="ECO:0000313" key="2">
    <source>
        <dbReference type="EMBL" id="KAK8602162.1"/>
    </source>
</evidence>
<dbReference type="EMBL" id="JBBPBM010000001">
    <property type="protein sequence ID" value="KAK8602162.1"/>
    <property type="molecule type" value="Genomic_DNA"/>
</dbReference>
<organism evidence="2 3">
    <name type="scientific">Hibiscus sabdariffa</name>
    <name type="common">roselle</name>
    <dbReference type="NCBI Taxonomy" id="183260"/>
    <lineage>
        <taxon>Eukaryota</taxon>
        <taxon>Viridiplantae</taxon>
        <taxon>Streptophyta</taxon>
        <taxon>Embryophyta</taxon>
        <taxon>Tracheophyta</taxon>
        <taxon>Spermatophyta</taxon>
        <taxon>Magnoliopsida</taxon>
        <taxon>eudicotyledons</taxon>
        <taxon>Gunneridae</taxon>
        <taxon>Pentapetalae</taxon>
        <taxon>rosids</taxon>
        <taxon>malvids</taxon>
        <taxon>Malvales</taxon>
        <taxon>Malvaceae</taxon>
        <taxon>Malvoideae</taxon>
        <taxon>Hibiscus</taxon>
    </lineage>
</organism>
<sequence>MDTDDKINANSSKAQICMSMEKTSMDATKPPMEISATNHNATLGTINRINLLELHRPGVEVHYLDSEILGSDDAKMFDIRINRKLQLNQHHETGSDRAMVPPSSSRSMPKVLGSCTCRRHSPKKKYLSISSTSNSVPEKPLNPSPLHMLKLSFRK</sequence>
<dbReference type="Proteomes" id="UP001472677">
    <property type="component" value="Unassembled WGS sequence"/>
</dbReference>
<evidence type="ECO:0000256" key="1">
    <source>
        <dbReference type="SAM" id="MobiDB-lite"/>
    </source>
</evidence>
<gene>
    <name evidence="2" type="ORF">V6N12_051979</name>
</gene>
<reference evidence="2 3" key="1">
    <citation type="journal article" date="2024" name="G3 (Bethesda)">
        <title>Genome assembly of Hibiscus sabdariffa L. provides insights into metabolisms of medicinal natural products.</title>
        <authorList>
            <person name="Kim T."/>
        </authorList>
    </citation>
    <scope>NUCLEOTIDE SEQUENCE [LARGE SCALE GENOMIC DNA]</scope>
    <source>
        <strain evidence="2">TK-2024</strain>
        <tissue evidence="2">Old leaves</tissue>
    </source>
</reference>
<protein>
    <submittedName>
        <fullName evidence="2">Uncharacterized protein</fullName>
    </submittedName>
</protein>
<name>A0ABR2GHY1_9ROSI</name>